<keyword evidence="4" id="KW-1185">Reference proteome</keyword>
<sequence length="952" mass="103769">MHSLRKPHWVFLVSSLPVLLFTLLCYGEFSIIHTLLPPASLALWKLYGLALGVLALGTALAGWLALARRQPLGLAFSVVQMLAYSLLLCMLTYHTDELLPRSIPRWMVPTDLTLIAWTFIMPTVAHAVLGLVARFTPDGQPQQVAPNLGLAVAVPGSWFIIYLVLSQAASAVRWNGAAAVIMVAVLVLSTLSFFFFLVRAVYVMTLRKSEFWAKTGLVWGIIITIVLPVLGLAVNSGLFFGGGFRSSSGIFGNFSSPWFYILAVLNGVLLCLPGPGAAPLRLLLFFGRSVLFGYTFYFFLVFLPFLPLSIPAIVLIGLGFLMLAPLLLFVVHVRQLSEDVAALRLAYSRGAVVGALVAGLATLPLVVTADYWSQRRILHQALAYVYTPDYAQAYRLDSEALAATLGIIRHHKERNWDLLTGSQQPYLSVYFNWLVLDNLMLSDQKMAELEQVFLGKVAEARPGGWVPTPSPPAEAVLQKASATSTYNAREQAWVSWVSLEVANASSAVPDGEYRSSFTLPPGCWVGDYYLTIGNREERGILAEKKAAAWVFAQIVNERQARDPGLLSYLGPDSVGLRLYPVIGSEVRRTRFQLLHKEPFTLRLDGQELALGNEQEAAAPAAPIAAAGSGPVYLSARAKKRLPLVQRRPYYHFLLDASANTDVGQLPAYQARMARLLSQPLPGGAPPRYSLVNTYTTSVPAGADWQPALRQAPRTGGFYLSGAIRRVLFEAQQSPAPTYPVIVVVTDNLQKAVLLDADFADFASAYPESEVFYVLGADEQPEAHSLRSRSRLSLPDSVASRVTPAVRAWPSAAQPRAYLPDNELAAVVPGPGQPVPTAPTGSRWLDGLGLRGYSQWQSFHPESTERNRVPFIQASFRAGIMTPATSFLALENEAQKAALIRKQEQVLAANASLDTMEDTDQRGPVETPIDGGVGLLLLAGAALAAWHLRRTAS</sequence>
<feature type="transmembrane region" description="Helical" evidence="1">
    <location>
        <begin position="258"/>
        <end position="278"/>
    </location>
</feature>
<evidence type="ECO:0000313" key="3">
    <source>
        <dbReference type="EMBL" id="GAA4365508.1"/>
    </source>
</evidence>
<evidence type="ECO:0000259" key="2">
    <source>
        <dbReference type="PROSITE" id="PS51468"/>
    </source>
</evidence>
<protein>
    <recommendedName>
        <fullName evidence="2">VIT domain-containing protein</fullName>
    </recommendedName>
</protein>
<feature type="transmembrane region" description="Helical" evidence="1">
    <location>
        <begin position="285"/>
        <end position="306"/>
    </location>
</feature>
<keyword evidence="1" id="KW-1133">Transmembrane helix</keyword>
<feature type="transmembrane region" description="Helical" evidence="1">
    <location>
        <begin position="144"/>
        <end position="165"/>
    </location>
</feature>
<gene>
    <name evidence="3" type="ORF">GCM10023185_35810</name>
</gene>
<evidence type="ECO:0000256" key="1">
    <source>
        <dbReference type="SAM" id="Phobius"/>
    </source>
</evidence>
<dbReference type="RefSeq" id="WP_345237487.1">
    <property type="nucleotide sequence ID" value="NZ_BAABGZ010000074.1"/>
</dbReference>
<dbReference type="InterPro" id="IPR027550">
    <property type="entry name" value="MSEP-CTERM"/>
</dbReference>
<accession>A0ABP8IQD2</accession>
<proteinExistence type="predicted"/>
<feature type="domain" description="VIT" evidence="2">
    <location>
        <begin position="463"/>
        <end position="595"/>
    </location>
</feature>
<dbReference type="NCBIfam" id="NF046080">
    <property type="entry name" value="PID_CTERM"/>
    <property type="match status" value="1"/>
</dbReference>
<feature type="transmembrane region" description="Helical" evidence="1">
    <location>
        <begin position="46"/>
        <end position="66"/>
    </location>
</feature>
<evidence type="ECO:0000313" key="4">
    <source>
        <dbReference type="Proteomes" id="UP001501153"/>
    </source>
</evidence>
<feature type="transmembrane region" description="Helical" evidence="1">
    <location>
        <begin position="216"/>
        <end position="238"/>
    </location>
</feature>
<dbReference type="EMBL" id="BAABGZ010000074">
    <property type="protein sequence ID" value="GAA4365508.1"/>
    <property type="molecule type" value="Genomic_DNA"/>
</dbReference>
<dbReference type="Proteomes" id="UP001501153">
    <property type="component" value="Unassembled WGS sequence"/>
</dbReference>
<feature type="transmembrane region" description="Helical" evidence="1">
    <location>
        <begin position="312"/>
        <end position="331"/>
    </location>
</feature>
<feature type="transmembrane region" description="Helical" evidence="1">
    <location>
        <begin position="73"/>
        <end position="94"/>
    </location>
</feature>
<keyword evidence="1" id="KW-0812">Transmembrane</keyword>
<feature type="transmembrane region" description="Helical" evidence="1">
    <location>
        <begin position="351"/>
        <end position="372"/>
    </location>
</feature>
<dbReference type="InterPro" id="IPR013694">
    <property type="entry name" value="VIT"/>
</dbReference>
<name>A0ABP8IQD2_9BACT</name>
<dbReference type="NCBIfam" id="TIGR04286">
    <property type="entry name" value="MSEP-CTERM"/>
    <property type="match status" value="1"/>
</dbReference>
<reference evidence="4" key="1">
    <citation type="journal article" date="2019" name="Int. J. Syst. Evol. Microbiol.">
        <title>The Global Catalogue of Microorganisms (GCM) 10K type strain sequencing project: providing services to taxonomists for standard genome sequencing and annotation.</title>
        <authorList>
            <consortium name="The Broad Institute Genomics Platform"/>
            <consortium name="The Broad Institute Genome Sequencing Center for Infectious Disease"/>
            <person name="Wu L."/>
            <person name="Ma J."/>
        </authorList>
    </citation>
    <scope>NUCLEOTIDE SEQUENCE [LARGE SCALE GENOMIC DNA]</scope>
    <source>
        <strain evidence="4">JCM 17923</strain>
    </source>
</reference>
<feature type="transmembrane region" description="Helical" evidence="1">
    <location>
        <begin position="177"/>
        <end position="204"/>
    </location>
</feature>
<keyword evidence="1" id="KW-0472">Membrane</keyword>
<feature type="transmembrane region" description="Helical" evidence="1">
    <location>
        <begin position="114"/>
        <end position="132"/>
    </location>
</feature>
<organism evidence="3 4">
    <name type="scientific">Hymenobacter saemangeumensis</name>
    <dbReference type="NCBI Taxonomy" id="1084522"/>
    <lineage>
        <taxon>Bacteria</taxon>
        <taxon>Pseudomonadati</taxon>
        <taxon>Bacteroidota</taxon>
        <taxon>Cytophagia</taxon>
        <taxon>Cytophagales</taxon>
        <taxon>Hymenobacteraceae</taxon>
        <taxon>Hymenobacter</taxon>
    </lineage>
</organism>
<dbReference type="PROSITE" id="PS51468">
    <property type="entry name" value="VIT"/>
    <property type="match status" value="1"/>
</dbReference>
<dbReference type="InterPro" id="IPR058207">
    <property type="entry name" value="PID_CTERM"/>
</dbReference>
<comment type="caution">
    <text evidence="3">The sequence shown here is derived from an EMBL/GenBank/DDBJ whole genome shotgun (WGS) entry which is preliminary data.</text>
</comment>